<feature type="region of interest" description="Disordered" evidence="1">
    <location>
        <begin position="72"/>
        <end position="102"/>
    </location>
</feature>
<accession>A0A7H2VFF3</accession>
<evidence type="ECO:0000256" key="1">
    <source>
        <dbReference type="SAM" id="MobiDB-lite"/>
    </source>
</evidence>
<reference evidence="2 3" key="1">
    <citation type="submission" date="2020-09" db="EMBL/GenBank/DDBJ databases">
        <authorList>
            <person name="Chen F.-J."/>
            <person name="Lee Y.-T."/>
        </authorList>
    </citation>
    <scope>NUCLEOTIDE SEQUENCE [LARGE SCALE GENOMIC DNA]</scope>
    <source>
        <strain evidence="2 3">AS42</strain>
    </source>
</reference>
<dbReference type="RefSeq" id="WP_190977722.1">
    <property type="nucleotide sequence ID" value="NZ_CP061568.1"/>
</dbReference>
<reference evidence="3" key="2">
    <citation type="submission" date="2020-10" db="EMBL/GenBank/DDBJ databases">
        <title>Clinical and molecular characterization of Acinetobacter seifertii in Taiwan.</title>
        <authorList>
            <person name="Li L.-H."/>
            <person name="Yang Y.-S."/>
            <person name="Sun J.-R."/>
            <person name="Huang T.-W."/>
            <person name="Huang W.-C."/>
            <person name="Wang Y.-C."/>
            <person name="Kuo T.-H."/>
            <person name="Kuo S.-C."/>
            <person name="Chen T.-L."/>
        </authorList>
    </citation>
    <scope>NUCLEOTIDE SEQUENCE [LARGE SCALE GENOMIC DNA]</scope>
    <source>
        <strain evidence="3">AS42</strain>
    </source>
</reference>
<gene>
    <name evidence="2" type="ORF">IC779_14095</name>
</gene>
<protein>
    <submittedName>
        <fullName evidence="2">Uncharacterized protein</fullName>
    </submittedName>
</protein>
<proteinExistence type="predicted"/>
<feature type="compositionally biased region" description="Basic and acidic residues" evidence="1">
    <location>
        <begin position="72"/>
        <end position="81"/>
    </location>
</feature>
<dbReference type="Proteomes" id="UP000516672">
    <property type="component" value="Chromosome"/>
</dbReference>
<name>A0A7H2VFF3_9GAMM</name>
<organism evidence="2 3">
    <name type="scientific">Acinetobacter seifertii</name>
    <dbReference type="NCBI Taxonomy" id="1530123"/>
    <lineage>
        <taxon>Bacteria</taxon>
        <taxon>Pseudomonadati</taxon>
        <taxon>Pseudomonadota</taxon>
        <taxon>Gammaproteobacteria</taxon>
        <taxon>Moraxellales</taxon>
        <taxon>Moraxellaceae</taxon>
        <taxon>Acinetobacter</taxon>
        <taxon>Acinetobacter calcoaceticus/baumannii complex</taxon>
    </lineage>
</organism>
<evidence type="ECO:0000313" key="3">
    <source>
        <dbReference type="Proteomes" id="UP000516672"/>
    </source>
</evidence>
<dbReference type="AlphaFoldDB" id="A0A7H2VFF3"/>
<evidence type="ECO:0000313" key="2">
    <source>
        <dbReference type="EMBL" id="QOD72212.1"/>
    </source>
</evidence>
<dbReference type="EMBL" id="CP061828">
    <property type="protein sequence ID" value="QOD72212.1"/>
    <property type="molecule type" value="Genomic_DNA"/>
</dbReference>
<sequence length="102" mass="11986">MSEFKTNDYVVYKDVAHEFGIYPTSLFKVTRTVKKWNYLEITETKCWHHNRKRWGSYGGDIRHATREEIAAGHRIDTKQTEDIGDDFPIENHISPNCKAKDV</sequence>